<name>A0A399CZD6_9BACT</name>
<feature type="region of interest" description="Disordered" evidence="1">
    <location>
        <begin position="78"/>
        <end position="124"/>
    </location>
</feature>
<accession>A0A399CZD6</accession>
<reference evidence="2 3" key="1">
    <citation type="journal article" date="2015" name="Int. J. Syst. Evol. Microbiol.">
        <title>Mariniphaga sediminis sp. nov., isolated from coastal sediment.</title>
        <authorList>
            <person name="Wang F.Q."/>
            <person name="Shen Q.Y."/>
            <person name="Chen G.J."/>
            <person name="Du Z.J."/>
        </authorList>
    </citation>
    <scope>NUCLEOTIDE SEQUENCE [LARGE SCALE GENOMIC DNA]</scope>
    <source>
        <strain evidence="2 3">SY21</strain>
    </source>
</reference>
<keyword evidence="3" id="KW-1185">Reference proteome</keyword>
<dbReference type="Proteomes" id="UP000266441">
    <property type="component" value="Unassembled WGS sequence"/>
</dbReference>
<gene>
    <name evidence="2" type="ORF">D1164_12130</name>
</gene>
<comment type="caution">
    <text evidence="2">The sequence shown here is derived from an EMBL/GenBank/DDBJ whole genome shotgun (WGS) entry which is preliminary data.</text>
</comment>
<evidence type="ECO:0000313" key="3">
    <source>
        <dbReference type="Proteomes" id="UP000266441"/>
    </source>
</evidence>
<proteinExistence type="predicted"/>
<evidence type="ECO:0000313" key="2">
    <source>
        <dbReference type="EMBL" id="RIH64789.1"/>
    </source>
</evidence>
<sequence>MNQIVWKSAVHSINWEKTRRSFKIESSGRRMPAERQATKSFGFLKPHCTAWKGSNLNMQLVNNNLLRELLKALRDTSSGKAIRKAERTAQRFSRRKLNPRVPGKRSSEKKNQASHNNHNLAPGKASVNLGEWELFVTE</sequence>
<dbReference type="AlphaFoldDB" id="A0A399CZD6"/>
<evidence type="ECO:0000256" key="1">
    <source>
        <dbReference type="SAM" id="MobiDB-lite"/>
    </source>
</evidence>
<organism evidence="2 3">
    <name type="scientific">Mariniphaga sediminis</name>
    <dbReference type="NCBI Taxonomy" id="1628158"/>
    <lineage>
        <taxon>Bacteria</taxon>
        <taxon>Pseudomonadati</taxon>
        <taxon>Bacteroidota</taxon>
        <taxon>Bacteroidia</taxon>
        <taxon>Marinilabiliales</taxon>
        <taxon>Prolixibacteraceae</taxon>
        <taxon>Mariniphaga</taxon>
    </lineage>
</organism>
<dbReference type="RefSeq" id="WP_119350254.1">
    <property type="nucleotide sequence ID" value="NZ_QWET01000008.1"/>
</dbReference>
<dbReference type="EMBL" id="QWET01000008">
    <property type="protein sequence ID" value="RIH64789.1"/>
    <property type="molecule type" value="Genomic_DNA"/>
</dbReference>
<protein>
    <submittedName>
        <fullName evidence="2">Uncharacterized protein</fullName>
    </submittedName>
</protein>